<feature type="domain" description="Cupin type-2" evidence="1">
    <location>
        <begin position="36"/>
        <end position="100"/>
    </location>
</feature>
<dbReference type="InterPro" id="IPR013096">
    <property type="entry name" value="Cupin_2"/>
</dbReference>
<dbReference type="CDD" id="cd02238">
    <property type="entry name" value="cupin_KdgF"/>
    <property type="match status" value="1"/>
</dbReference>
<sequence length="110" mass="12558">MIKGPVNKANIQKVKALDGVYRKTMAYNDSVMLCYFDLEKNAEIPLHDHDSHQIGYVVSGKILFITKTRGDFLAQEGDSYVFDSREKHGARVLETAEVIEVFCPTRDEYK</sequence>
<dbReference type="SUPFAM" id="SSF51182">
    <property type="entry name" value="RmlC-like cupins"/>
    <property type="match status" value="1"/>
</dbReference>
<dbReference type="Gene3D" id="2.60.120.10">
    <property type="entry name" value="Jelly Rolls"/>
    <property type="match status" value="1"/>
</dbReference>
<evidence type="ECO:0000259" key="1">
    <source>
        <dbReference type="Pfam" id="PF07883"/>
    </source>
</evidence>
<proteinExistence type="predicted"/>
<name>X1HH28_9ZZZZ</name>
<comment type="caution">
    <text evidence="2">The sequence shown here is derived from an EMBL/GenBank/DDBJ whole genome shotgun (WGS) entry which is preliminary data.</text>
</comment>
<evidence type="ECO:0000313" key="2">
    <source>
        <dbReference type="EMBL" id="GAH53129.1"/>
    </source>
</evidence>
<dbReference type="AlphaFoldDB" id="X1HH28"/>
<dbReference type="InterPro" id="IPR014710">
    <property type="entry name" value="RmlC-like_jellyroll"/>
</dbReference>
<accession>X1HH28</accession>
<dbReference type="EMBL" id="BARU01019475">
    <property type="protein sequence ID" value="GAH53129.1"/>
    <property type="molecule type" value="Genomic_DNA"/>
</dbReference>
<dbReference type="Pfam" id="PF07883">
    <property type="entry name" value="Cupin_2"/>
    <property type="match status" value="1"/>
</dbReference>
<protein>
    <recommendedName>
        <fullName evidence="1">Cupin type-2 domain-containing protein</fullName>
    </recommendedName>
</protein>
<organism evidence="2">
    <name type="scientific">marine sediment metagenome</name>
    <dbReference type="NCBI Taxonomy" id="412755"/>
    <lineage>
        <taxon>unclassified sequences</taxon>
        <taxon>metagenomes</taxon>
        <taxon>ecological metagenomes</taxon>
    </lineage>
</organism>
<dbReference type="InterPro" id="IPR011051">
    <property type="entry name" value="RmlC_Cupin_sf"/>
</dbReference>
<reference evidence="2" key="1">
    <citation type="journal article" date="2014" name="Front. Microbiol.">
        <title>High frequency of phylogenetically diverse reductive dehalogenase-homologous genes in deep subseafloor sedimentary metagenomes.</title>
        <authorList>
            <person name="Kawai M."/>
            <person name="Futagami T."/>
            <person name="Toyoda A."/>
            <person name="Takaki Y."/>
            <person name="Nishi S."/>
            <person name="Hori S."/>
            <person name="Arai W."/>
            <person name="Tsubouchi T."/>
            <person name="Morono Y."/>
            <person name="Uchiyama I."/>
            <person name="Ito T."/>
            <person name="Fujiyama A."/>
            <person name="Inagaki F."/>
            <person name="Takami H."/>
        </authorList>
    </citation>
    <scope>NUCLEOTIDE SEQUENCE</scope>
    <source>
        <strain evidence="2">Expedition CK06-06</strain>
    </source>
</reference>
<gene>
    <name evidence="2" type="ORF">S03H2_32063</name>
</gene>